<protein>
    <submittedName>
        <fullName evidence="2">CoA-binding protein</fullName>
    </submittedName>
</protein>
<organism evidence="2 3">
    <name type="scientific">Halorubrum laminariae</name>
    <dbReference type="NCBI Taxonomy" id="1433523"/>
    <lineage>
        <taxon>Archaea</taxon>
        <taxon>Methanobacteriati</taxon>
        <taxon>Methanobacteriota</taxon>
        <taxon>Stenosarchaea group</taxon>
        <taxon>Halobacteria</taxon>
        <taxon>Halobacteriales</taxon>
        <taxon>Haloferacaceae</taxon>
        <taxon>Halorubrum</taxon>
    </lineage>
</organism>
<proteinExistence type="predicted"/>
<dbReference type="EMBL" id="JBHUDB010000011">
    <property type="protein sequence ID" value="MFD1571496.1"/>
    <property type="molecule type" value="Genomic_DNA"/>
</dbReference>
<dbReference type="PANTHER" id="PTHR33303:SF2">
    <property type="entry name" value="COA-BINDING DOMAIN-CONTAINING PROTEIN"/>
    <property type="match status" value="1"/>
</dbReference>
<comment type="caution">
    <text evidence="2">The sequence shown here is derived from an EMBL/GenBank/DDBJ whole genome shotgun (WGS) entry which is preliminary data.</text>
</comment>
<dbReference type="SMART" id="SM00881">
    <property type="entry name" value="CoA_binding"/>
    <property type="match status" value="1"/>
</dbReference>
<dbReference type="InterPro" id="IPR003781">
    <property type="entry name" value="CoA-bd"/>
</dbReference>
<gene>
    <name evidence="2" type="ORF">ACFR9T_13030</name>
</gene>
<name>A0ABD6C3Y1_9EURY</name>
<sequence>MPITDDAALDAVFDADTIAVIGCSSSPGKAAHEVPAYLQRQGYRVVPVNPFADEILGETVYDTLGDVPVEIDIVDVFRPSDEVPEIVAAVRDRHAERGDAGTVWLQLGISHDEAAAEAEADGIDVVQDRCMKVEHERLRS</sequence>
<feature type="domain" description="CoA-binding" evidence="1">
    <location>
        <begin position="12"/>
        <end position="109"/>
    </location>
</feature>
<evidence type="ECO:0000313" key="2">
    <source>
        <dbReference type="EMBL" id="MFD1571496.1"/>
    </source>
</evidence>
<dbReference type="AlphaFoldDB" id="A0ABD6C3Y1"/>
<accession>A0ABD6C3Y1</accession>
<keyword evidence="3" id="KW-1185">Reference proteome</keyword>
<dbReference type="Pfam" id="PF13380">
    <property type="entry name" value="CoA_binding_2"/>
    <property type="match status" value="1"/>
</dbReference>
<reference evidence="2 3" key="1">
    <citation type="journal article" date="2019" name="Int. J. Syst. Evol. Microbiol.">
        <title>The Global Catalogue of Microorganisms (GCM) 10K type strain sequencing project: providing services to taxonomists for standard genome sequencing and annotation.</title>
        <authorList>
            <consortium name="The Broad Institute Genomics Platform"/>
            <consortium name="The Broad Institute Genome Sequencing Center for Infectious Disease"/>
            <person name="Wu L."/>
            <person name="Ma J."/>
        </authorList>
    </citation>
    <scope>NUCLEOTIDE SEQUENCE [LARGE SCALE GENOMIC DNA]</scope>
    <source>
        <strain evidence="2 3">CGMCC 1.12689</strain>
    </source>
</reference>
<dbReference type="Gene3D" id="3.40.50.720">
    <property type="entry name" value="NAD(P)-binding Rossmann-like Domain"/>
    <property type="match status" value="1"/>
</dbReference>
<dbReference type="PANTHER" id="PTHR33303">
    <property type="entry name" value="CYTOPLASMIC PROTEIN-RELATED"/>
    <property type="match status" value="1"/>
</dbReference>
<dbReference type="Proteomes" id="UP001597185">
    <property type="component" value="Unassembled WGS sequence"/>
</dbReference>
<evidence type="ECO:0000259" key="1">
    <source>
        <dbReference type="SMART" id="SM00881"/>
    </source>
</evidence>
<evidence type="ECO:0000313" key="3">
    <source>
        <dbReference type="Proteomes" id="UP001597185"/>
    </source>
</evidence>
<dbReference type="InterPro" id="IPR036291">
    <property type="entry name" value="NAD(P)-bd_dom_sf"/>
</dbReference>
<dbReference type="RefSeq" id="WP_256417746.1">
    <property type="nucleotide sequence ID" value="NZ_JANHDL010000003.1"/>
</dbReference>
<dbReference type="SUPFAM" id="SSF51735">
    <property type="entry name" value="NAD(P)-binding Rossmann-fold domains"/>
    <property type="match status" value="1"/>
</dbReference>